<name>A0A2T5GJ98_9SPHN</name>
<reference evidence="1 2" key="1">
    <citation type="submission" date="2018-04" db="EMBL/GenBank/DDBJ databases">
        <title>Genomic Encyclopedia of Type Strains, Phase III (KMG-III): the genomes of soil and plant-associated and newly described type strains.</title>
        <authorList>
            <person name="Whitman W."/>
        </authorList>
    </citation>
    <scope>NUCLEOTIDE SEQUENCE [LARGE SCALE GENOMIC DNA]</scope>
    <source>
        <strain evidence="1 2">MA101b</strain>
    </source>
</reference>
<sequence>MQILVDLEHWEGSPVVRMAGRDYARKPAAAFRDEAAGLTDRQAVFYRNLISIASALKSGDIPVDFETRDGTRCYLDRGCIKIAEHAGFISALADDANGTVSTIRLAWAVGG</sequence>
<dbReference type="Proteomes" id="UP000244189">
    <property type="component" value="Unassembled WGS sequence"/>
</dbReference>
<dbReference type="AlphaFoldDB" id="A0A2T5GJ98"/>
<evidence type="ECO:0000313" key="1">
    <source>
        <dbReference type="EMBL" id="PTQ59387.1"/>
    </source>
</evidence>
<evidence type="ECO:0000313" key="2">
    <source>
        <dbReference type="Proteomes" id="UP000244189"/>
    </source>
</evidence>
<dbReference type="RefSeq" id="WP_107959139.1">
    <property type="nucleotide sequence ID" value="NZ_JASPFT010000001.1"/>
</dbReference>
<dbReference type="EMBL" id="QAOG01000005">
    <property type="protein sequence ID" value="PTQ59387.1"/>
    <property type="molecule type" value="Genomic_DNA"/>
</dbReference>
<proteinExistence type="predicted"/>
<gene>
    <name evidence="1" type="ORF">C8J26_3131</name>
</gene>
<keyword evidence="2" id="KW-1185">Reference proteome</keyword>
<accession>A0A2T5GJ98</accession>
<organism evidence="1 2">
    <name type="scientific">Sphingomonas aurantiaca</name>
    <dbReference type="NCBI Taxonomy" id="185949"/>
    <lineage>
        <taxon>Bacteria</taxon>
        <taxon>Pseudomonadati</taxon>
        <taxon>Pseudomonadota</taxon>
        <taxon>Alphaproteobacteria</taxon>
        <taxon>Sphingomonadales</taxon>
        <taxon>Sphingomonadaceae</taxon>
        <taxon>Sphingomonas</taxon>
    </lineage>
</organism>
<comment type="caution">
    <text evidence="1">The sequence shown here is derived from an EMBL/GenBank/DDBJ whole genome shotgun (WGS) entry which is preliminary data.</text>
</comment>
<protein>
    <submittedName>
        <fullName evidence="1">Uncharacterized protein</fullName>
    </submittedName>
</protein>